<proteinExistence type="inferred from homology"/>
<dbReference type="PANTHER" id="PTHR32295">
    <property type="entry name" value="IQ-DOMAIN 5-RELATED"/>
    <property type="match status" value="1"/>
</dbReference>
<accession>A0A6A2ZU60</accession>
<gene>
    <name evidence="4" type="ORF">F3Y22_tig00110770pilonHSYRG00018</name>
</gene>
<evidence type="ECO:0000313" key="5">
    <source>
        <dbReference type="Proteomes" id="UP000436088"/>
    </source>
</evidence>
<keyword evidence="5" id="KW-1185">Reference proteome</keyword>
<dbReference type="InterPro" id="IPR000048">
    <property type="entry name" value="IQ_motif_EF-hand-BS"/>
</dbReference>
<protein>
    <submittedName>
        <fullName evidence="4">Sulfate transporter</fullName>
    </submittedName>
</protein>
<evidence type="ECO:0000256" key="2">
    <source>
        <dbReference type="ARBA" id="ARBA00024341"/>
    </source>
</evidence>
<keyword evidence="1" id="KW-0112">Calmodulin-binding</keyword>
<comment type="caution">
    <text evidence="4">The sequence shown here is derived from an EMBL/GenBank/DDBJ whole genome shotgun (WGS) entry which is preliminary data.</text>
</comment>
<reference evidence="4" key="1">
    <citation type="submission" date="2019-09" db="EMBL/GenBank/DDBJ databases">
        <title>Draft genome information of white flower Hibiscus syriacus.</title>
        <authorList>
            <person name="Kim Y.-M."/>
        </authorList>
    </citation>
    <scope>NUCLEOTIDE SEQUENCE [LARGE SCALE GENOMIC DNA]</scope>
    <source>
        <strain evidence="4">YM2019G1</strain>
    </source>
</reference>
<dbReference type="Proteomes" id="UP000436088">
    <property type="component" value="Unassembled WGS sequence"/>
</dbReference>
<feature type="region of interest" description="Disordered" evidence="3">
    <location>
        <begin position="120"/>
        <end position="140"/>
    </location>
</feature>
<comment type="similarity">
    <text evidence="2">Belongs to the IQD family.</text>
</comment>
<name>A0A6A2ZU60_HIBSY</name>
<dbReference type="GO" id="GO:0005516">
    <property type="term" value="F:calmodulin binding"/>
    <property type="evidence" value="ECO:0007669"/>
    <property type="project" value="UniProtKB-KW"/>
</dbReference>
<evidence type="ECO:0000313" key="4">
    <source>
        <dbReference type="EMBL" id="KAE8694819.1"/>
    </source>
</evidence>
<evidence type="ECO:0000256" key="3">
    <source>
        <dbReference type="SAM" id="MobiDB-lite"/>
    </source>
</evidence>
<dbReference type="AlphaFoldDB" id="A0A6A2ZU60"/>
<sequence length="151" mass="16398">MSHEDEQKKHAMAVAMATAAAADAAMAAARAAATVVRLTASAAATNEKSSAIKEAAAIKIQSVFRSHLARKALNALKGLVKLQALVRGHLVRKQATATLRCMQALITAQARVRAQKIRMVEESKPTSQRQSPHRRSTQDHRIRHAYHVSFS</sequence>
<feature type="compositionally biased region" description="Basic residues" evidence="3">
    <location>
        <begin position="131"/>
        <end position="140"/>
    </location>
</feature>
<dbReference type="Gene3D" id="1.20.5.190">
    <property type="match status" value="1"/>
</dbReference>
<evidence type="ECO:0000256" key="1">
    <source>
        <dbReference type="ARBA" id="ARBA00022860"/>
    </source>
</evidence>
<dbReference type="Pfam" id="PF00612">
    <property type="entry name" value="IQ"/>
    <property type="match status" value="2"/>
</dbReference>
<dbReference type="EMBL" id="VEPZ02001103">
    <property type="protein sequence ID" value="KAE8694819.1"/>
    <property type="molecule type" value="Genomic_DNA"/>
</dbReference>
<dbReference type="PANTHER" id="PTHR32295:SF45">
    <property type="entry name" value="PROTEIN IQ-DOMAIN 19"/>
    <property type="match status" value="1"/>
</dbReference>
<dbReference type="SMART" id="SM00015">
    <property type="entry name" value="IQ"/>
    <property type="match status" value="2"/>
</dbReference>
<organism evidence="4 5">
    <name type="scientific">Hibiscus syriacus</name>
    <name type="common">Rose of Sharon</name>
    <dbReference type="NCBI Taxonomy" id="106335"/>
    <lineage>
        <taxon>Eukaryota</taxon>
        <taxon>Viridiplantae</taxon>
        <taxon>Streptophyta</taxon>
        <taxon>Embryophyta</taxon>
        <taxon>Tracheophyta</taxon>
        <taxon>Spermatophyta</taxon>
        <taxon>Magnoliopsida</taxon>
        <taxon>eudicotyledons</taxon>
        <taxon>Gunneridae</taxon>
        <taxon>Pentapetalae</taxon>
        <taxon>rosids</taxon>
        <taxon>malvids</taxon>
        <taxon>Malvales</taxon>
        <taxon>Malvaceae</taxon>
        <taxon>Malvoideae</taxon>
        <taxon>Hibiscus</taxon>
    </lineage>
</organism>
<dbReference type="PROSITE" id="PS50096">
    <property type="entry name" value="IQ"/>
    <property type="match status" value="2"/>
</dbReference>